<reference evidence="6 7" key="2">
    <citation type="submission" date="2019-08" db="EMBL/GenBank/DDBJ databases">
        <authorList>
            <person name="Henke P."/>
        </authorList>
    </citation>
    <scope>NUCLEOTIDE SEQUENCE [LARGE SCALE GENOMIC DNA]</scope>
    <source>
        <strain evidence="6">Phe10_nw2017</strain>
    </source>
</reference>
<feature type="compositionally biased region" description="Low complexity" evidence="3">
    <location>
        <begin position="74"/>
        <end position="83"/>
    </location>
</feature>
<protein>
    <recommendedName>
        <fullName evidence="8">Endonuclease</fullName>
    </recommendedName>
</protein>
<name>A0A5C6M6T4_9PLAN</name>
<dbReference type="Proteomes" id="UP000321083">
    <property type="component" value="Unassembled WGS sequence"/>
</dbReference>
<dbReference type="GO" id="GO:0003676">
    <property type="term" value="F:nucleic acid binding"/>
    <property type="evidence" value="ECO:0007669"/>
    <property type="project" value="InterPro"/>
</dbReference>
<dbReference type="AlphaFoldDB" id="A0A5C6M6T4"/>
<reference evidence="6 7" key="1">
    <citation type="submission" date="2019-08" db="EMBL/GenBank/DDBJ databases">
        <title>100 year-old enigma solved: identification of Planctomyces bekefii, the type genus and species of the phylum Planctomycetes.</title>
        <authorList>
            <person name="Svetlana D.N."/>
            <person name="Overmann J."/>
        </authorList>
    </citation>
    <scope>NUCLEOTIDE SEQUENCE [LARGE SCALE GENOMIC DNA]</scope>
    <source>
        <strain evidence="6">Phe10_nw2017</strain>
    </source>
</reference>
<keyword evidence="2" id="KW-0479">Metal-binding</keyword>
<organism evidence="6 7">
    <name type="scientific">Planctomyces bekefii</name>
    <dbReference type="NCBI Taxonomy" id="1653850"/>
    <lineage>
        <taxon>Bacteria</taxon>
        <taxon>Pseudomonadati</taxon>
        <taxon>Planctomycetota</taxon>
        <taxon>Planctomycetia</taxon>
        <taxon>Planctomycetales</taxon>
        <taxon>Planctomycetaceae</taxon>
        <taxon>Planctomyces</taxon>
    </lineage>
</organism>
<feature type="non-terminal residue" evidence="6">
    <location>
        <position position="1"/>
    </location>
</feature>
<feature type="active site" description="Proton acceptor" evidence="1">
    <location>
        <position position="217"/>
    </location>
</feature>
<feature type="binding site" evidence="2">
    <location>
        <position position="254"/>
    </location>
    <ligand>
        <name>Mg(2+)</name>
        <dbReference type="ChEBI" id="CHEBI:18420"/>
        <note>catalytic</note>
    </ligand>
</feature>
<feature type="domain" description="ENPP1-3/EXOG-like endonuclease/phosphodiesterase" evidence="4">
    <location>
        <begin position="142"/>
        <end position="398"/>
    </location>
</feature>
<dbReference type="InterPro" id="IPR044929">
    <property type="entry name" value="DNA/RNA_non-sp_Endonuclease_sf"/>
</dbReference>
<dbReference type="GO" id="GO:0004519">
    <property type="term" value="F:endonuclease activity"/>
    <property type="evidence" value="ECO:0007669"/>
    <property type="project" value="TreeGrafter"/>
</dbReference>
<feature type="region of interest" description="Disordered" evidence="3">
    <location>
        <begin position="196"/>
        <end position="232"/>
    </location>
</feature>
<evidence type="ECO:0008006" key="8">
    <source>
        <dbReference type="Google" id="ProtNLM"/>
    </source>
</evidence>
<proteinExistence type="predicted"/>
<keyword evidence="7" id="KW-1185">Reference proteome</keyword>
<evidence type="ECO:0000256" key="1">
    <source>
        <dbReference type="PIRSR" id="PIRSR640255-1"/>
    </source>
</evidence>
<feature type="domain" description="DNA/RNA non-specific endonuclease/pyrophosphatase/phosphodiesterase" evidence="5">
    <location>
        <begin position="141"/>
        <end position="398"/>
    </location>
</feature>
<evidence type="ECO:0000259" key="5">
    <source>
        <dbReference type="SMART" id="SM00892"/>
    </source>
</evidence>
<accession>A0A5C6M6T4</accession>
<dbReference type="SMART" id="SM00477">
    <property type="entry name" value="NUC"/>
    <property type="match status" value="1"/>
</dbReference>
<dbReference type="InterPro" id="IPR020821">
    <property type="entry name" value="ENPP1-3/EXOG-like_nuc-like"/>
</dbReference>
<dbReference type="InterPro" id="IPR001604">
    <property type="entry name" value="Endo_G_ENPP1-like_dom"/>
</dbReference>
<dbReference type="InterPro" id="IPR044925">
    <property type="entry name" value="His-Me_finger_sf"/>
</dbReference>
<evidence type="ECO:0000313" key="7">
    <source>
        <dbReference type="Proteomes" id="UP000321083"/>
    </source>
</evidence>
<dbReference type="SUPFAM" id="SSF54060">
    <property type="entry name" value="His-Me finger endonucleases"/>
    <property type="match status" value="1"/>
</dbReference>
<evidence type="ECO:0000313" key="6">
    <source>
        <dbReference type="EMBL" id="TWW08894.1"/>
    </source>
</evidence>
<evidence type="ECO:0000256" key="3">
    <source>
        <dbReference type="SAM" id="MobiDB-lite"/>
    </source>
</evidence>
<dbReference type="EMBL" id="SRHE01000463">
    <property type="protein sequence ID" value="TWW08894.1"/>
    <property type="molecule type" value="Genomic_DNA"/>
</dbReference>
<feature type="region of interest" description="Disordered" evidence="3">
    <location>
        <begin position="71"/>
        <end position="90"/>
    </location>
</feature>
<sequence>LAWLAAHHDGHPLVQAVTTAGPAPLTETQAAAPFSPAAPHSTTVTQHAAGRATIVVPLTFDLQLRPPHADFYTPPAAAAPPAANDQPDATESVRIDRTSYHLRNGYQPDFPGAGCRLPLPQIVGNRFGRPLHLPDGTTELKYWNYSVVMNQDRALAFFSAANIRPRERKQNSDGTDFIRDPRIDEVLPQAQLDHPFYAGGIPGRPQDRTGNPFDRGHLTRREDLQWGTTPAAAKRNGDDSFHFTNCVPQHHLFNQNSLQNGLWNRLETMAVRHLTDAENLCIINGPVFNAPASRIDRRDPVRPKILKLQLTARRRLDPLYKGIPIPRMYFKLIAWQSAGGLQARAFVVTQDLLLEKLSLQTADEAATLTPQEIALYEVSIPALEKLTELRFRLPTTRRGNASSRTEATAAAARLSEPRRILSPADLQAIS</sequence>
<dbReference type="GO" id="GO:0046872">
    <property type="term" value="F:metal ion binding"/>
    <property type="evidence" value="ECO:0007669"/>
    <property type="project" value="UniProtKB-KW"/>
</dbReference>
<dbReference type="Gene3D" id="3.40.570.10">
    <property type="entry name" value="Extracellular Endonuclease, subunit A"/>
    <property type="match status" value="1"/>
</dbReference>
<evidence type="ECO:0000256" key="2">
    <source>
        <dbReference type="PIRSR" id="PIRSR640255-2"/>
    </source>
</evidence>
<feature type="compositionally biased region" description="Basic and acidic residues" evidence="3">
    <location>
        <begin position="214"/>
        <end position="224"/>
    </location>
</feature>
<dbReference type="PANTHER" id="PTHR13966">
    <property type="entry name" value="ENDONUCLEASE RELATED"/>
    <property type="match status" value="1"/>
</dbReference>
<dbReference type="PANTHER" id="PTHR13966:SF5">
    <property type="entry name" value="ENDONUCLEASE G, MITOCHONDRIAL"/>
    <property type="match status" value="1"/>
</dbReference>
<dbReference type="SMART" id="SM00892">
    <property type="entry name" value="Endonuclease_NS"/>
    <property type="match status" value="1"/>
</dbReference>
<dbReference type="InterPro" id="IPR040255">
    <property type="entry name" value="Non-specific_endonuclease"/>
</dbReference>
<gene>
    <name evidence="6" type="ORF">E3A20_19760</name>
</gene>
<comment type="caution">
    <text evidence="6">The sequence shown here is derived from an EMBL/GenBank/DDBJ whole genome shotgun (WGS) entry which is preliminary data.</text>
</comment>
<evidence type="ECO:0000259" key="4">
    <source>
        <dbReference type="SMART" id="SM00477"/>
    </source>
</evidence>
<dbReference type="GO" id="GO:0016787">
    <property type="term" value="F:hydrolase activity"/>
    <property type="evidence" value="ECO:0007669"/>
    <property type="project" value="InterPro"/>
</dbReference>
<dbReference type="Pfam" id="PF01223">
    <property type="entry name" value="Endonuclease_NS"/>
    <property type="match status" value="1"/>
</dbReference>